<evidence type="ECO:0000256" key="1">
    <source>
        <dbReference type="SAM" id="MobiDB-lite"/>
    </source>
</evidence>
<evidence type="ECO:0000313" key="3">
    <source>
        <dbReference type="EMBL" id="CAD8825632.1"/>
    </source>
</evidence>
<feature type="compositionally biased region" description="Basic and acidic residues" evidence="1">
    <location>
        <begin position="118"/>
        <end position="151"/>
    </location>
</feature>
<dbReference type="EMBL" id="HBFP01013871">
    <property type="protein sequence ID" value="CAD8825632.1"/>
    <property type="molecule type" value="Transcribed_RNA"/>
</dbReference>
<dbReference type="Gene3D" id="3.40.50.10190">
    <property type="entry name" value="BRCT domain"/>
    <property type="match status" value="2"/>
</dbReference>
<feature type="domain" description="BRCT" evidence="2">
    <location>
        <begin position="311"/>
        <end position="402"/>
    </location>
</feature>
<feature type="domain" description="BRCT" evidence="2">
    <location>
        <begin position="229"/>
        <end position="273"/>
    </location>
</feature>
<sequence>MVFSDSDAESEEVIATPVELLLKPKSKASGNSKRKNKQNVNSKKSPVKSVQESDHSETEEEDENEDTEKGSQEVDKSAQEESEEEKNEAVSKKEKVDKKSTPKKGIRAAKLKAKSNSKKVETTPKKKRTSKENEKAEERDSSKAKKTKKETSIEVKVSVDHVLQKSKNVNGKSSVNWISFSSNVDGLYDVLNHTIHVIKDEKKLYRILSEIEDEEEENENAMKLPTIHVIGNTSKRTFNLLFALASHANIVHVEWVYSSLSNEMWIPIEKYSISKNGNSVLMQTKSQNSEGNDEMNAFFARIQSVCEKIEKSKSLFDGLKIGAQLKKDKTSETFSYSQLDTLVQLCGGVFVKDVKESDVVLALESSKSNGKTQKSIKNKVSFDWLWDSIWHWNQLPMSSYKLD</sequence>
<accession>A0A7S0ZLQ8</accession>
<feature type="compositionally biased region" description="Basic and acidic residues" evidence="1">
    <location>
        <begin position="67"/>
        <end position="79"/>
    </location>
</feature>
<feature type="compositionally biased region" description="Acidic residues" evidence="1">
    <location>
        <begin position="1"/>
        <end position="12"/>
    </location>
</feature>
<feature type="compositionally biased region" description="Acidic residues" evidence="1">
    <location>
        <begin position="57"/>
        <end position="66"/>
    </location>
</feature>
<feature type="compositionally biased region" description="Basic residues" evidence="1">
    <location>
        <begin position="101"/>
        <end position="117"/>
    </location>
</feature>
<dbReference type="SUPFAM" id="SSF52113">
    <property type="entry name" value="BRCT domain"/>
    <property type="match status" value="2"/>
</dbReference>
<protein>
    <recommendedName>
        <fullName evidence="2">BRCT domain-containing protein</fullName>
    </recommendedName>
</protein>
<name>A0A7S0ZLQ8_9RHOD</name>
<organism evidence="3">
    <name type="scientific">Timspurckia oligopyrenoides</name>
    <dbReference type="NCBI Taxonomy" id="708627"/>
    <lineage>
        <taxon>Eukaryota</taxon>
        <taxon>Rhodophyta</taxon>
        <taxon>Bangiophyceae</taxon>
        <taxon>Porphyridiales</taxon>
        <taxon>Porphyridiaceae</taxon>
        <taxon>Timspurckia</taxon>
    </lineage>
</organism>
<proteinExistence type="predicted"/>
<evidence type="ECO:0000259" key="2">
    <source>
        <dbReference type="PROSITE" id="PS50172"/>
    </source>
</evidence>
<reference evidence="3" key="1">
    <citation type="submission" date="2021-01" db="EMBL/GenBank/DDBJ databases">
        <authorList>
            <person name="Corre E."/>
            <person name="Pelletier E."/>
            <person name="Niang G."/>
            <person name="Scheremetjew M."/>
            <person name="Finn R."/>
            <person name="Kale V."/>
            <person name="Holt S."/>
            <person name="Cochrane G."/>
            <person name="Meng A."/>
            <person name="Brown T."/>
            <person name="Cohen L."/>
        </authorList>
    </citation>
    <scope>NUCLEOTIDE SEQUENCE</scope>
    <source>
        <strain evidence="3">CCMP3278</strain>
    </source>
</reference>
<feature type="region of interest" description="Disordered" evidence="1">
    <location>
        <begin position="1"/>
        <end position="151"/>
    </location>
</feature>
<feature type="compositionally biased region" description="Basic and acidic residues" evidence="1">
    <location>
        <begin position="87"/>
        <end position="100"/>
    </location>
</feature>
<dbReference type="InterPro" id="IPR036420">
    <property type="entry name" value="BRCT_dom_sf"/>
</dbReference>
<feature type="compositionally biased region" description="Polar residues" evidence="1">
    <location>
        <begin position="38"/>
        <end position="50"/>
    </location>
</feature>
<dbReference type="PROSITE" id="PS50172">
    <property type="entry name" value="BRCT"/>
    <property type="match status" value="2"/>
</dbReference>
<dbReference type="AlphaFoldDB" id="A0A7S0ZLQ8"/>
<gene>
    <name evidence="3" type="ORF">TOLI1172_LOCUS10032</name>
</gene>
<dbReference type="InterPro" id="IPR001357">
    <property type="entry name" value="BRCT_dom"/>
</dbReference>